<dbReference type="PANTHER" id="PTHR43139">
    <property type="entry name" value="SI:DKEY-122A22.2"/>
    <property type="match status" value="1"/>
</dbReference>
<dbReference type="AlphaFoldDB" id="A0A0E0JIM2"/>
<dbReference type="EnsemblPlants" id="OPUNC01G15640.1">
    <property type="protein sequence ID" value="OPUNC01G15640.1"/>
    <property type="gene ID" value="OPUNC01G15640"/>
</dbReference>
<dbReference type="Gramene" id="OPUNC01G15640.1">
    <property type="protein sequence ID" value="OPUNC01G15640.1"/>
    <property type="gene ID" value="OPUNC01G15640"/>
</dbReference>
<keyword evidence="2" id="KW-1185">Reference proteome</keyword>
<dbReference type="PANTHER" id="PTHR43139:SF34">
    <property type="entry name" value="AB HYDROLASE-1 DOMAIN-CONTAINING PROTEIN"/>
    <property type="match status" value="1"/>
</dbReference>
<reference evidence="1" key="2">
    <citation type="submission" date="2018-05" db="EMBL/GenBank/DDBJ databases">
        <title>OpunRS2 (Oryza punctata Reference Sequence Version 2).</title>
        <authorList>
            <person name="Zhang J."/>
            <person name="Kudrna D."/>
            <person name="Lee S."/>
            <person name="Talag J."/>
            <person name="Welchert J."/>
            <person name="Wing R.A."/>
        </authorList>
    </citation>
    <scope>NUCLEOTIDE SEQUENCE [LARGE SCALE GENOMIC DNA]</scope>
</reference>
<dbReference type="InterPro" id="IPR052370">
    <property type="entry name" value="Meta-cleavage_hydrolase"/>
</dbReference>
<sequence length="254" mass="26821">MGANEGSDFHLFSTNLRRGSEGGTRVSCDGEQDSDGKALPCVAASGGKHRIWGLRAWIRPDVAGGCWGRSQPRHGAAGPGQGHTVIRVGKRESTASLWVGGPAGAAVAKPLAPLCCLKASRDHDSLHNSVDEALLLKSDFAPCLDPVGFSCGELHATALAELYDSYVPDLLHFGDSSSPSPNRSTRFQAACIAAALRRLGVEWCTVVGACCGVLRAAGSGVAGTMVAYVRWHFGYEYLNVDEKLITWFHGSKLG</sequence>
<organism evidence="1">
    <name type="scientific">Oryza punctata</name>
    <name type="common">Red rice</name>
    <dbReference type="NCBI Taxonomy" id="4537"/>
    <lineage>
        <taxon>Eukaryota</taxon>
        <taxon>Viridiplantae</taxon>
        <taxon>Streptophyta</taxon>
        <taxon>Embryophyta</taxon>
        <taxon>Tracheophyta</taxon>
        <taxon>Spermatophyta</taxon>
        <taxon>Magnoliopsida</taxon>
        <taxon>Liliopsida</taxon>
        <taxon>Poales</taxon>
        <taxon>Poaceae</taxon>
        <taxon>BOP clade</taxon>
        <taxon>Oryzoideae</taxon>
        <taxon>Oryzeae</taxon>
        <taxon>Oryzinae</taxon>
        <taxon>Oryza</taxon>
    </lineage>
</organism>
<dbReference type="HOGENOM" id="CLU_1095757_0_0_1"/>
<evidence type="ECO:0000313" key="1">
    <source>
        <dbReference type="EnsemblPlants" id="OPUNC01G15640.1"/>
    </source>
</evidence>
<dbReference type="SUPFAM" id="SSF53474">
    <property type="entry name" value="alpha/beta-Hydrolases"/>
    <property type="match status" value="1"/>
</dbReference>
<protein>
    <submittedName>
        <fullName evidence="1">Uncharacterized protein</fullName>
    </submittedName>
</protein>
<name>A0A0E0JIM2_ORYPU</name>
<dbReference type="Gene3D" id="3.40.50.1820">
    <property type="entry name" value="alpha/beta hydrolase"/>
    <property type="match status" value="1"/>
</dbReference>
<proteinExistence type="predicted"/>
<dbReference type="Proteomes" id="UP000026962">
    <property type="component" value="Chromosome 1"/>
</dbReference>
<dbReference type="STRING" id="4537.A0A0E0JIM2"/>
<evidence type="ECO:0000313" key="2">
    <source>
        <dbReference type="Proteomes" id="UP000026962"/>
    </source>
</evidence>
<accession>A0A0E0JIM2</accession>
<dbReference type="InterPro" id="IPR029058">
    <property type="entry name" value="AB_hydrolase_fold"/>
</dbReference>
<reference evidence="1" key="1">
    <citation type="submission" date="2015-04" db="UniProtKB">
        <authorList>
            <consortium name="EnsemblPlants"/>
        </authorList>
    </citation>
    <scope>IDENTIFICATION</scope>
</reference>